<evidence type="ECO:0000313" key="3">
    <source>
        <dbReference type="EMBL" id="KAK2181541.1"/>
    </source>
</evidence>
<accession>A0AAD9NUW2</accession>
<feature type="region of interest" description="Disordered" evidence="1">
    <location>
        <begin position="1469"/>
        <end position="1543"/>
    </location>
</feature>
<dbReference type="EMBL" id="JAODUO010000392">
    <property type="protein sequence ID" value="KAK2181541.1"/>
    <property type="molecule type" value="Genomic_DNA"/>
</dbReference>
<dbReference type="InterPro" id="IPR059069">
    <property type="entry name" value="DHD_metazoa"/>
</dbReference>
<organism evidence="3 4">
    <name type="scientific">Ridgeia piscesae</name>
    <name type="common">Tubeworm</name>
    <dbReference type="NCBI Taxonomy" id="27915"/>
    <lineage>
        <taxon>Eukaryota</taxon>
        <taxon>Metazoa</taxon>
        <taxon>Spiralia</taxon>
        <taxon>Lophotrochozoa</taxon>
        <taxon>Annelida</taxon>
        <taxon>Polychaeta</taxon>
        <taxon>Sedentaria</taxon>
        <taxon>Canalipalpata</taxon>
        <taxon>Sabellida</taxon>
        <taxon>Siboglinidae</taxon>
        <taxon>Ridgeia</taxon>
    </lineage>
</organism>
<feature type="region of interest" description="Disordered" evidence="1">
    <location>
        <begin position="591"/>
        <end position="619"/>
    </location>
</feature>
<feature type="domain" description="Putative Dachshund-homology" evidence="2">
    <location>
        <begin position="892"/>
        <end position="979"/>
    </location>
</feature>
<dbReference type="Pfam" id="PF25867">
    <property type="entry name" value="HTH_75"/>
    <property type="match status" value="1"/>
</dbReference>
<evidence type="ECO:0000256" key="1">
    <source>
        <dbReference type="SAM" id="MobiDB-lite"/>
    </source>
</evidence>
<reference evidence="3" key="1">
    <citation type="journal article" date="2023" name="Mol. Biol. Evol.">
        <title>Third-Generation Sequencing Reveals the Adaptive Role of the Epigenome in Three Deep-Sea Polychaetes.</title>
        <authorList>
            <person name="Perez M."/>
            <person name="Aroh O."/>
            <person name="Sun Y."/>
            <person name="Lan Y."/>
            <person name="Juniper S.K."/>
            <person name="Young C.R."/>
            <person name="Angers B."/>
            <person name="Qian P.Y."/>
        </authorList>
    </citation>
    <scope>NUCLEOTIDE SEQUENCE</scope>
    <source>
        <strain evidence="3">R07B-5</strain>
    </source>
</reference>
<feature type="region of interest" description="Disordered" evidence="1">
    <location>
        <begin position="1063"/>
        <end position="1097"/>
    </location>
</feature>
<gene>
    <name evidence="3" type="ORF">NP493_393g01011</name>
</gene>
<comment type="caution">
    <text evidence="3">The sequence shown here is derived from an EMBL/GenBank/DDBJ whole genome shotgun (WGS) entry which is preliminary data.</text>
</comment>
<evidence type="ECO:0000313" key="4">
    <source>
        <dbReference type="Proteomes" id="UP001209878"/>
    </source>
</evidence>
<feature type="compositionally biased region" description="Basic and acidic residues" evidence="1">
    <location>
        <begin position="1515"/>
        <end position="1525"/>
    </location>
</feature>
<feature type="region of interest" description="Disordered" evidence="1">
    <location>
        <begin position="707"/>
        <end position="735"/>
    </location>
</feature>
<feature type="compositionally biased region" description="Acidic residues" evidence="1">
    <location>
        <begin position="1472"/>
        <end position="1484"/>
    </location>
</feature>
<name>A0AAD9NUW2_RIDPI</name>
<protein>
    <recommendedName>
        <fullName evidence="2">Putative Dachshund-homology domain-containing protein</fullName>
    </recommendedName>
</protein>
<feature type="compositionally biased region" description="Basic residues" evidence="1">
    <location>
        <begin position="1063"/>
        <end position="1078"/>
    </location>
</feature>
<keyword evidence="4" id="KW-1185">Reference proteome</keyword>
<feature type="compositionally biased region" description="Basic and acidic residues" evidence="1">
    <location>
        <begin position="1533"/>
        <end position="1543"/>
    </location>
</feature>
<feature type="compositionally biased region" description="Low complexity" evidence="1">
    <location>
        <begin position="597"/>
        <end position="619"/>
    </location>
</feature>
<dbReference type="Proteomes" id="UP001209878">
    <property type="component" value="Unassembled WGS sequence"/>
</dbReference>
<proteinExistence type="predicted"/>
<sequence length="1543" mass="169152">MTEDDSIVVSPSISAAGSQDCAVSGGDAWKLLGTYDQKGVFVGNGRTASMEQKDGDVFSVNPHAESVSVPQSKSDVTDGCKKSDFIASGLSQFCGDQCDSATTDKSDVINADDVLSMVKTSQNEFESLVLQTISDVMPSLQPGCRKGSVISTGQQGGDTDRPRNTMLAAETSSSSIGHVLDQCSPLRLGADSRNDCNDREVATLTLADGRITPVHQSPSLGLRGLEMSPCEQINIKIAGGKVVGMNLLDDSPARKATTSIGTVGSLQWTSLPQVVSKRGRPATKSPYSINSGSFIPIPDNRPSVATLTGGQTSTQVDLYEGQPLTTRVLLDGTCKNSPSQCKTLLSARTCHMYMRKKLKQQSEAASKNLGVDLSRVKQSAETILQLHPLIDHDYCMFTEFSADIQSSIIATTESKLKTDKKYTKKTKAARTTKSEPFVTPTPVERVPVVKLKKRKYVRRKGIVTVDNNISAEEKKLKRLELLRMRQAMSDSLPAVSEINTKSRDEKKLSKTKMLLTRRRSDRNYVKITGSYQDEFVYFATKKTRGRPRKTIDANDTSQVKLQTVSGVSVFDWYRDLSKTDKSSRFGMLDTAVDEGRPSIPSVSPTTMTSSTSCSSAGHTPIHESEVVDLVMDLMPSTSLGNNKLFMNSYNPTPKADLDESTTLSCVGNDKTGQPAEDELVELNLMAEQVRMMLNSMGEAELKMWEEKLSDSNGDKSSSFPDVVVSQSDTPTSTGTNLLDLDDINDNDLLSTDMGNMTVILGDLAAPKPAIGSGLSIASSSGSTDLPAVKSDVASSTYSFDKNTATLNMLFNDQVSIDQSSGFGADLEVNKATSEYNPPTTYGTDSVSSTTVGLNGLFGEPKLDRYELFPDIATSDVASSTMPVSQSSAPELTVVSMFWNDLPGLTIRNKKYVRLVDIHKQILPAKDTGILKKRCQMMGLEVANCSELERDFLIRYANAVKSKSTVIIPQDAAQQLIGFYVNPRPRMSRFSSSSDDHALEQMGKCRKSGSEVIPAAHSIAMTSFTEAGDGEREAAPANNTMHDLPEKTALSQLVDTNGRIRQIFRRKYGRSTSRRKRKTSSSSDMNKPKKRRISVTVDTQSTLSVKTANASDCVNAVKRSTRMKYEKGHYAAMLQGLCRSETAGSKDDSAEKPAMTPTRELEVRAGDIDTTPVTLRPCKMPRWSAFHASRVSSGKKVVEELELRKMRTLQKKRRLTSVEKVRMKKLRERLRKKMIIQEPLRRGRKQKLVAGMVAVAAAAAGKRHRKLALKSKKLNGAGVEHCYAAVVDTPHSVHPENCVGNQLQPGATEQTLRVIHSAPSGDPSTQAGSLLLSAYCAQESMCVECSTCGKWLSVVDFLRHQHLTAAGDTQQLLVISQPHTLRLHSATPLPWETALWNEFQNKQQTFDGVTVKHITDIDASVQPDTNTNTPLVLVTTPVTECDTHTTRHSKRVRKRKQLHPIERYVFSKLYASNEDEDRDDGDDSSLEVAPQVQGEEQSPTVVIPVVSSRTKPKLTQRRDSKVEAKQQKYGLRTSPEDPRKRRRL</sequence>
<evidence type="ECO:0000259" key="2">
    <source>
        <dbReference type="Pfam" id="PF25867"/>
    </source>
</evidence>
<feature type="compositionally biased region" description="Polar residues" evidence="1">
    <location>
        <begin position="714"/>
        <end position="735"/>
    </location>
</feature>